<keyword evidence="4" id="KW-0378">Hydrolase</keyword>
<dbReference type="GO" id="GO:0005886">
    <property type="term" value="C:plasma membrane"/>
    <property type="evidence" value="ECO:0007669"/>
    <property type="project" value="UniProtKB-SubCell"/>
</dbReference>
<feature type="transmembrane region" description="Helical" evidence="7">
    <location>
        <begin position="172"/>
        <end position="190"/>
    </location>
</feature>
<dbReference type="PANTHER" id="PTHR14969:SF62">
    <property type="entry name" value="DECAPRENYLPHOSPHORYL-5-PHOSPHORIBOSE PHOSPHATASE RV3807C-RELATED"/>
    <property type="match status" value="1"/>
</dbReference>
<name>A0A7C4FHN7_9CREN</name>
<dbReference type="InterPro" id="IPR036938">
    <property type="entry name" value="PAP2/HPO_sf"/>
</dbReference>
<proteinExistence type="predicted"/>
<comment type="subcellular location">
    <subcellularLocation>
        <location evidence="1">Cell membrane</location>
        <topology evidence="1">Multi-pass membrane protein</topology>
    </subcellularLocation>
</comment>
<dbReference type="CDD" id="cd01610">
    <property type="entry name" value="PAP2_like"/>
    <property type="match status" value="1"/>
</dbReference>
<dbReference type="AlphaFoldDB" id="A0A7C4FHN7"/>
<dbReference type="InterPro" id="IPR000326">
    <property type="entry name" value="PAP2/HPO"/>
</dbReference>
<feature type="transmembrane region" description="Helical" evidence="7">
    <location>
        <begin position="146"/>
        <end position="166"/>
    </location>
</feature>
<feature type="domain" description="Phosphatidic acid phosphatase type 2/haloperoxidase" evidence="8">
    <location>
        <begin position="77"/>
        <end position="187"/>
    </location>
</feature>
<reference evidence="9" key="1">
    <citation type="journal article" date="2020" name="mSystems">
        <title>Genome- and Community-Level Interaction Insights into Carbon Utilization and Element Cycling Functions of Hydrothermarchaeota in Hydrothermal Sediment.</title>
        <authorList>
            <person name="Zhou Z."/>
            <person name="Liu Y."/>
            <person name="Xu W."/>
            <person name="Pan J."/>
            <person name="Luo Z.H."/>
            <person name="Li M."/>
        </authorList>
    </citation>
    <scope>NUCLEOTIDE SEQUENCE [LARGE SCALE GENOMIC DNA]</scope>
    <source>
        <strain evidence="9">SpSt-732</strain>
    </source>
</reference>
<evidence type="ECO:0000256" key="5">
    <source>
        <dbReference type="ARBA" id="ARBA00022989"/>
    </source>
</evidence>
<feature type="transmembrane region" description="Helical" evidence="7">
    <location>
        <begin position="80"/>
        <end position="101"/>
    </location>
</feature>
<evidence type="ECO:0000256" key="6">
    <source>
        <dbReference type="ARBA" id="ARBA00023136"/>
    </source>
</evidence>
<protein>
    <submittedName>
        <fullName evidence="9">Phosphatase PAP2 family protein</fullName>
    </submittedName>
</protein>
<keyword evidence="2" id="KW-1003">Cell membrane</keyword>
<dbReference type="GO" id="GO:0016787">
    <property type="term" value="F:hydrolase activity"/>
    <property type="evidence" value="ECO:0007669"/>
    <property type="project" value="UniProtKB-KW"/>
</dbReference>
<gene>
    <name evidence="9" type="ORF">ENV14_05405</name>
</gene>
<dbReference type="SUPFAM" id="SSF48317">
    <property type="entry name" value="Acid phosphatase/Vanadium-dependent haloperoxidase"/>
    <property type="match status" value="1"/>
</dbReference>
<keyword evidence="3 7" id="KW-0812">Transmembrane</keyword>
<dbReference type="Pfam" id="PF01569">
    <property type="entry name" value="PAP2"/>
    <property type="match status" value="1"/>
</dbReference>
<dbReference type="EMBL" id="DTFF01000046">
    <property type="protein sequence ID" value="HGI87810.1"/>
    <property type="molecule type" value="Genomic_DNA"/>
</dbReference>
<evidence type="ECO:0000256" key="2">
    <source>
        <dbReference type="ARBA" id="ARBA00022475"/>
    </source>
</evidence>
<evidence type="ECO:0000259" key="8">
    <source>
        <dbReference type="SMART" id="SM00014"/>
    </source>
</evidence>
<evidence type="ECO:0000256" key="3">
    <source>
        <dbReference type="ARBA" id="ARBA00022692"/>
    </source>
</evidence>
<keyword evidence="6 7" id="KW-0472">Membrane</keyword>
<keyword evidence="5 7" id="KW-1133">Transmembrane helix</keyword>
<comment type="caution">
    <text evidence="9">The sequence shown here is derived from an EMBL/GenBank/DDBJ whole genome shotgun (WGS) entry which is preliminary data.</text>
</comment>
<dbReference type="PANTHER" id="PTHR14969">
    <property type="entry name" value="SPHINGOSINE-1-PHOSPHATE PHOSPHOHYDROLASE"/>
    <property type="match status" value="1"/>
</dbReference>
<dbReference type="SMART" id="SM00014">
    <property type="entry name" value="acidPPc"/>
    <property type="match status" value="1"/>
</dbReference>
<evidence type="ECO:0000256" key="7">
    <source>
        <dbReference type="SAM" id="Phobius"/>
    </source>
</evidence>
<organism evidence="9">
    <name type="scientific">Ignisphaera aggregans</name>
    <dbReference type="NCBI Taxonomy" id="334771"/>
    <lineage>
        <taxon>Archaea</taxon>
        <taxon>Thermoproteota</taxon>
        <taxon>Thermoprotei</taxon>
        <taxon>Desulfurococcales</taxon>
        <taxon>Desulfurococcaceae</taxon>
        <taxon>Ignisphaera</taxon>
    </lineage>
</organism>
<accession>A0A7C4FHN7</accession>
<evidence type="ECO:0000256" key="4">
    <source>
        <dbReference type="ARBA" id="ARBA00022801"/>
    </source>
</evidence>
<dbReference type="Gene3D" id="1.20.144.10">
    <property type="entry name" value="Phosphatidic acid phosphatase type 2/haloperoxidase"/>
    <property type="match status" value="1"/>
</dbReference>
<sequence length="195" mass="20979">MKLKALLLEVVMLAVLSAMVKLSLFNDINLCVHRALRVDSYAIYIFSETASIAAFAAIIAAPILIDLARQRKVGAFSHGLVIAIVINTAFVYALKTCLQVYRPGALHTDTPTDALGVDVYGYPSGHAARAFTLATYLSIRLEMKKITVAAFLWAFGVALSRLLLGVHWLSDVLGGALVGTLSAHVANIVMKHTAK</sequence>
<evidence type="ECO:0000313" key="9">
    <source>
        <dbReference type="EMBL" id="HGI87810.1"/>
    </source>
</evidence>
<evidence type="ECO:0000256" key="1">
    <source>
        <dbReference type="ARBA" id="ARBA00004651"/>
    </source>
</evidence>
<feature type="transmembrane region" description="Helical" evidence="7">
    <location>
        <begin position="41"/>
        <end position="68"/>
    </location>
</feature>